<evidence type="ECO:0000256" key="1">
    <source>
        <dbReference type="SAM" id="MobiDB-lite"/>
    </source>
</evidence>
<gene>
    <name evidence="2" type="ORF">PY649_15570</name>
</gene>
<feature type="region of interest" description="Disordered" evidence="1">
    <location>
        <begin position="1"/>
        <end position="29"/>
    </location>
</feature>
<name>A0ABT7JX45_9HYPH</name>
<dbReference type="RefSeq" id="WP_285869404.1">
    <property type="nucleotide sequence ID" value="NZ_JARFYM010000010.1"/>
</dbReference>
<evidence type="ECO:0000313" key="2">
    <source>
        <dbReference type="EMBL" id="MDL2400325.1"/>
    </source>
</evidence>
<keyword evidence="3" id="KW-1185">Reference proteome</keyword>
<evidence type="ECO:0000313" key="3">
    <source>
        <dbReference type="Proteomes" id="UP001172645"/>
    </source>
</evidence>
<reference evidence="2" key="1">
    <citation type="submission" date="2023-06" db="EMBL/GenBank/DDBJ databases">
        <title>Phylogenetic Diversity of Rhizobium strains.</title>
        <authorList>
            <person name="Moura F.T."/>
            <person name="Helene L.C.F."/>
            <person name="Hungria M."/>
        </authorList>
    </citation>
    <scope>NUCLEOTIDE SEQUENCE</scope>
    <source>
        <strain evidence="2">CCGE526</strain>
    </source>
</reference>
<proteinExistence type="predicted"/>
<protein>
    <submittedName>
        <fullName evidence="2">Uncharacterized protein</fullName>
    </submittedName>
</protein>
<sequence>MSDDKRNDKQRDRQQKLREANRKARRPDRDDVARTALFVTISSKAAKGVFEDLDEFHERVVMMLVEQGFDEQASDQVFDELVAKYRTGIWPFRRKVHLLYSDDADRDG</sequence>
<organism evidence="2 3">
    <name type="scientific">Rhizobium mayense</name>
    <dbReference type="NCBI Taxonomy" id="1312184"/>
    <lineage>
        <taxon>Bacteria</taxon>
        <taxon>Pseudomonadati</taxon>
        <taxon>Pseudomonadota</taxon>
        <taxon>Alphaproteobacteria</taxon>
        <taxon>Hyphomicrobiales</taxon>
        <taxon>Rhizobiaceae</taxon>
        <taxon>Rhizobium/Agrobacterium group</taxon>
        <taxon>Rhizobium</taxon>
    </lineage>
</organism>
<dbReference type="EMBL" id="JARFYM010000010">
    <property type="protein sequence ID" value="MDL2400325.1"/>
    <property type="molecule type" value="Genomic_DNA"/>
</dbReference>
<dbReference type="Proteomes" id="UP001172645">
    <property type="component" value="Unassembled WGS sequence"/>
</dbReference>
<comment type="caution">
    <text evidence="2">The sequence shown here is derived from an EMBL/GenBank/DDBJ whole genome shotgun (WGS) entry which is preliminary data.</text>
</comment>
<accession>A0ABT7JX45</accession>